<keyword evidence="3" id="KW-1185">Reference proteome</keyword>
<evidence type="ECO:0000256" key="1">
    <source>
        <dbReference type="SAM" id="MobiDB-lite"/>
    </source>
</evidence>
<feature type="region of interest" description="Disordered" evidence="1">
    <location>
        <begin position="92"/>
        <end position="125"/>
    </location>
</feature>
<sequence length="173" mass="18255">NLRSKLAGNGSKDDPATDDAPAAPDGKLKYSMARFGANLSRRVGRNRPSGKSAGGVGSAHGADQHRSNAEEVAEAINRSGTDLVAKGADIHSGLEAGVSPTKQHMARRRRSVSSDSRPRDVATGTMVPLMVATSIGIGMSTSAMPPNKMNIDELVDQELERRDRPDDAPEGRQ</sequence>
<comment type="caution">
    <text evidence="2">The sequence shown here is derived from an EMBL/GenBank/DDBJ whole genome shotgun (WGS) entry which is preliminary data.</text>
</comment>
<gene>
    <name evidence="2" type="ORF">H4R20_006730</name>
</gene>
<feature type="region of interest" description="Disordered" evidence="1">
    <location>
        <begin position="139"/>
        <end position="173"/>
    </location>
</feature>
<proteinExistence type="predicted"/>
<organism evidence="2 3">
    <name type="scientific">Coemansia guatemalensis</name>
    <dbReference type="NCBI Taxonomy" id="2761395"/>
    <lineage>
        <taxon>Eukaryota</taxon>
        <taxon>Fungi</taxon>
        <taxon>Fungi incertae sedis</taxon>
        <taxon>Zoopagomycota</taxon>
        <taxon>Kickxellomycotina</taxon>
        <taxon>Kickxellomycetes</taxon>
        <taxon>Kickxellales</taxon>
        <taxon>Kickxellaceae</taxon>
        <taxon>Coemansia</taxon>
    </lineage>
</organism>
<evidence type="ECO:0000313" key="3">
    <source>
        <dbReference type="Proteomes" id="UP001140094"/>
    </source>
</evidence>
<protein>
    <submittedName>
        <fullName evidence="2">Uncharacterized protein</fullName>
    </submittedName>
</protein>
<name>A0A9W8HQ98_9FUNG</name>
<feature type="non-terminal residue" evidence="2">
    <location>
        <position position="1"/>
    </location>
</feature>
<dbReference type="EMBL" id="JANBUO010003126">
    <property type="protein sequence ID" value="KAJ2792723.1"/>
    <property type="molecule type" value="Genomic_DNA"/>
</dbReference>
<evidence type="ECO:0000313" key="2">
    <source>
        <dbReference type="EMBL" id="KAJ2792723.1"/>
    </source>
</evidence>
<dbReference type="OrthoDB" id="5583522at2759"/>
<reference evidence="2" key="1">
    <citation type="submission" date="2022-07" db="EMBL/GenBank/DDBJ databases">
        <title>Phylogenomic reconstructions and comparative analyses of Kickxellomycotina fungi.</title>
        <authorList>
            <person name="Reynolds N.K."/>
            <person name="Stajich J.E."/>
            <person name="Barry K."/>
            <person name="Grigoriev I.V."/>
            <person name="Crous P."/>
            <person name="Smith M.E."/>
        </authorList>
    </citation>
    <scope>NUCLEOTIDE SEQUENCE</scope>
    <source>
        <strain evidence="2">NRRL 1565</strain>
    </source>
</reference>
<dbReference type="Proteomes" id="UP001140094">
    <property type="component" value="Unassembled WGS sequence"/>
</dbReference>
<feature type="compositionally biased region" description="Basic and acidic residues" evidence="1">
    <location>
        <begin position="158"/>
        <end position="173"/>
    </location>
</feature>
<feature type="region of interest" description="Disordered" evidence="1">
    <location>
        <begin position="1"/>
        <end position="74"/>
    </location>
</feature>
<accession>A0A9W8HQ98</accession>
<dbReference type="AlphaFoldDB" id="A0A9W8HQ98"/>